<feature type="non-terminal residue" evidence="2">
    <location>
        <position position="59"/>
    </location>
</feature>
<dbReference type="AlphaFoldDB" id="A0A6J4KB74"/>
<evidence type="ECO:0000256" key="1">
    <source>
        <dbReference type="SAM" id="MobiDB-lite"/>
    </source>
</evidence>
<reference evidence="2" key="1">
    <citation type="submission" date="2020-02" db="EMBL/GenBank/DDBJ databases">
        <authorList>
            <person name="Meier V. D."/>
        </authorList>
    </citation>
    <scope>NUCLEOTIDE SEQUENCE</scope>
    <source>
        <strain evidence="2">AVDCRST_MAG11</strain>
    </source>
</reference>
<feature type="compositionally biased region" description="Basic residues" evidence="1">
    <location>
        <begin position="14"/>
        <end position="25"/>
    </location>
</feature>
<name>A0A6J4KB74_9BACT</name>
<proteinExistence type="predicted"/>
<dbReference type="EMBL" id="CADCTU010000174">
    <property type="protein sequence ID" value="CAA9301038.1"/>
    <property type="molecule type" value="Genomic_DNA"/>
</dbReference>
<organism evidence="2">
    <name type="scientific">uncultured Gemmatimonadaceae bacterium</name>
    <dbReference type="NCBI Taxonomy" id="246130"/>
    <lineage>
        <taxon>Bacteria</taxon>
        <taxon>Pseudomonadati</taxon>
        <taxon>Gemmatimonadota</taxon>
        <taxon>Gemmatimonadia</taxon>
        <taxon>Gemmatimonadales</taxon>
        <taxon>Gemmatimonadaceae</taxon>
        <taxon>environmental samples</taxon>
    </lineage>
</organism>
<gene>
    <name evidence="2" type="ORF">AVDCRST_MAG11-830</name>
</gene>
<feature type="non-terminal residue" evidence="2">
    <location>
        <position position="1"/>
    </location>
</feature>
<feature type="compositionally biased region" description="Low complexity" evidence="1">
    <location>
        <begin position="27"/>
        <end position="38"/>
    </location>
</feature>
<accession>A0A6J4KB74</accession>
<sequence>ERIPGSDPPPNAAHARRRGRAHRPAQRAESGRVGAGADDAGRGAGHAGVLAAERGGAGV</sequence>
<feature type="compositionally biased region" description="Pro residues" evidence="1">
    <location>
        <begin position="1"/>
        <end position="11"/>
    </location>
</feature>
<protein>
    <submittedName>
        <fullName evidence="2">Uncharacterized protein</fullName>
    </submittedName>
</protein>
<feature type="region of interest" description="Disordered" evidence="1">
    <location>
        <begin position="1"/>
        <end position="59"/>
    </location>
</feature>
<evidence type="ECO:0000313" key="2">
    <source>
        <dbReference type="EMBL" id="CAA9301038.1"/>
    </source>
</evidence>